<feature type="transmembrane region" description="Helical" evidence="2">
    <location>
        <begin position="1005"/>
        <end position="1026"/>
    </location>
</feature>
<protein>
    <submittedName>
        <fullName evidence="3">Uncharacterized protein</fullName>
    </submittedName>
</protein>
<evidence type="ECO:0000313" key="3">
    <source>
        <dbReference type="EMBL" id="KAG9194404.1"/>
    </source>
</evidence>
<feature type="compositionally biased region" description="Low complexity" evidence="1">
    <location>
        <begin position="777"/>
        <end position="809"/>
    </location>
</feature>
<keyword evidence="2" id="KW-0472">Membrane</keyword>
<dbReference type="EMBL" id="JAANER010000002">
    <property type="protein sequence ID" value="KAG9194404.1"/>
    <property type="molecule type" value="Genomic_DNA"/>
</dbReference>
<reference evidence="3" key="1">
    <citation type="submission" date="2021-07" db="EMBL/GenBank/DDBJ databases">
        <title>Genome Resource of American Ginseng Black Spot Pathogen Alternaria panax.</title>
        <authorList>
            <person name="Qiu C."/>
            <person name="Wang W."/>
            <person name="Liu Z."/>
        </authorList>
    </citation>
    <scope>NUCLEOTIDE SEQUENCE</scope>
    <source>
        <strain evidence="3">BNCC115425</strain>
    </source>
</reference>
<evidence type="ECO:0000256" key="2">
    <source>
        <dbReference type="SAM" id="Phobius"/>
    </source>
</evidence>
<feature type="region of interest" description="Disordered" evidence="1">
    <location>
        <begin position="763"/>
        <end position="828"/>
    </location>
</feature>
<sequence>MRSIVEVRCQIDVREVCMERERTASGLEKQAIRIKATTSPSWTSNEHGRVESTDRDEATGACGDDCARLMESGGSTGTTTVNVSDSFKEQLTAALTGQNYHHATLFCVPQATVPPSRREHYANMASSIVSPVPLRFSQPQATNNDPEAADAGRETPLPQYEKTQSVPFTLNLQEDARNPGQFQLVFNLGSKQQLPNNVPLNCAPHITSPTSRRNGLKADAEQQVLFSPQRISLPTTPLHDKQGWADLENVPQDFLRKVVPDWSVSFSRNDSTASTQSKRLNDIKARIKKKGKGYVVRLLKGSTDTNEIAEVELGQRVNGEQASETQELDSAALLAELYCPPSAVASSTDMLHARDDIFEIGTSNSIGIQRPLPSAITGSVEPVVPPMGYPHHSLTRSSIAEDGLSDAETLLPDVRSIYGRMDGDQTDAEPFSQTTTTLLTRSASVSSIMKTPTRGLSLVGPVRKRVEKKTRPRMKGRSVNLELKRSDAHKSVKRRVAPVLNVSANATMETAVESASLHQRLHPTACKSSESILPTDEYGTWPQPIRNTGAVKPRHLRYLSADDLHVPSRPKLGLRLVTDVPQTRSAHVSPATRRKRSPRIRKPASSSSSSMEVDDADVPCSPDWAEVDRSEELREALRALGKAISEKADLEDDTKELSVPRIIEPLDSEHVGEILLPSEVEIRSAPPGGRSPTLMYWGLALSALSDKAYEGFRLLRDTFGTEPAVPQGHVRVRWTCSCGEPLYDDFIEQKPNAARLLEAFLNRPRAHTPRSPTSQGSTASSMASIFDSSSGASTLTTPSSTYGGPSSWTRGSNPSKYSPSRTRTTDPFSVRMPSFAAESWLLTCANEGRLTPKIVHLDVNEGRIRSDKDLALALREHYDQLNRRWFNWARLRGLITIEFVQFEVHRNRFADIRAAPSMPPKSTTSSASTSEPEKSQAPSQHPYTFEPNDLLPPVGSTYLIHLFKHPQDYESELITYLRSPKRHQRLEFGMGWGVHLVEGFLAQRVWAVTMGICGLGSFAFAILWAIKKDDVQGAFGVAQWVLGLAVLLVGGTQAWLE</sequence>
<gene>
    <name evidence="3" type="ORF">G6011_04439</name>
</gene>
<feature type="transmembrane region" description="Helical" evidence="2">
    <location>
        <begin position="1033"/>
        <end position="1056"/>
    </location>
</feature>
<proteinExistence type="predicted"/>
<comment type="caution">
    <text evidence="3">The sequence shown here is derived from an EMBL/GenBank/DDBJ whole genome shotgun (WGS) entry which is preliminary data.</text>
</comment>
<keyword evidence="4" id="KW-1185">Reference proteome</keyword>
<feature type="compositionally biased region" description="Polar residues" evidence="1">
    <location>
        <begin position="810"/>
        <end position="827"/>
    </location>
</feature>
<feature type="region of interest" description="Disordered" evidence="1">
    <location>
        <begin position="136"/>
        <end position="159"/>
    </location>
</feature>
<feature type="region of interest" description="Disordered" evidence="1">
    <location>
        <begin position="39"/>
        <end position="59"/>
    </location>
</feature>
<keyword evidence="2" id="KW-1133">Transmembrane helix</keyword>
<dbReference type="Proteomes" id="UP001199106">
    <property type="component" value="Unassembled WGS sequence"/>
</dbReference>
<feature type="region of interest" description="Disordered" evidence="1">
    <location>
        <begin position="580"/>
        <end position="623"/>
    </location>
</feature>
<evidence type="ECO:0000313" key="4">
    <source>
        <dbReference type="Proteomes" id="UP001199106"/>
    </source>
</evidence>
<feature type="region of interest" description="Disordered" evidence="1">
    <location>
        <begin position="914"/>
        <end position="945"/>
    </location>
</feature>
<feature type="compositionally biased region" description="Basic residues" evidence="1">
    <location>
        <begin position="592"/>
        <end position="602"/>
    </location>
</feature>
<name>A0AAD4IHE6_9PLEO</name>
<feature type="compositionally biased region" description="Basic and acidic residues" evidence="1">
    <location>
        <begin position="46"/>
        <end position="58"/>
    </location>
</feature>
<feature type="compositionally biased region" description="Low complexity" evidence="1">
    <location>
        <begin position="914"/>
        <end position="930"/>
    </location>
</feature>
<keyword evidence="2" id="KW-0812">Transmembrane</keyword>
<evidence type="ECO:0000256" key="1">
    <source>
        <dbReference type="SAM" id="MobiDB-lite"/>
    </source>
</evidence>
<organism evidence="3 4">
    <name type="scientific">Alternaria panax</name>
    <dbReference type="NCBI Taxonomy" id="48097"/>
    <lineage>
        <taxon>Eukaryota</taxon>
        <taxon>Fungi</taxon>
        <taxon>Dikarya</taxon>
        <taxon>Ascomycota</taxon>
        <taxon>Pezizomycotina</taxon>
        <taxon>Dothideomycetes</taxon>
        <taxon>Pleosporomycetidae</taxon>
        <taxon>Pleosporales</taxon>
        <taxon>Pleosporineae</taxon>
        <taxon>Pleosporaceae</taxon>
        <taxon>Alternaria</taxon>
        <taxon>Alternaria sect. Panax</taxon>
    </lineage>
</organism>
<accession>A0AAD4IHE6</accession>
<dbReference type="AlphaFoldDB" id="A0AAD4IHE6"/>